<dbReference type="AlphaFoldDB" id="A0A1D3D3K7"/>
<reference evidence="2 3" key="1">
    <citation type="journal article" date="2016" name="BMC Genomics">
        <title>Comparative genomics reveals Cyclospora cayetanensis possesses coccidia-like metabolism and invasion components but unique surface antigens.</title>
        <authorList>
            <person name="Liu S."/>
            <person name="Wang L."/>
            <person name="Zheng H."/>
            <person name="Xu Z."/>
            <person name="Roellig D.M."/>
            <person name="Li N."/>
            <person name="Frace M.A."/>
            <person name="Tang K."/>
            <person name="Arrowood M.J."/>
            <person name="Moss D.M."/>
            <person name="Zhang L."/>
            <person name="Feng Y."/>
            <person name="Xiao L."/>
        </authorList>
    </citation>
    <scope>NUCLEOTIDE SEQUENCE [LARGE SCALE GENOMIC DNA]</scope>
    <source>
        <strain evidence="2 3">CHN_HEN01</strain>
    </source>
</reference>
<keyword evidence="3" id="KW-1185">Reference proteome</keyword>
<comment type="caution">
    <text evidence="2">The sequence shown here is derived from an EMBL/GenBank/DDBJ whole genome shotgun (WGS) entry which is preliminary data.</text>
</comment>
<sequence length="92" mass="9481">MAEDPPGENTRARAPHALPCGGPCRRKISSTPSRKKLPIQTDSCAVNRRTRAEECSSISRDRYGGGPPMQQPRSGGGPGGGAGGPLVGGSLR</sequence>
<feature type="compositionally biased region" description="Basic and acidic residues" evidence="1">
    <location>
        <begin position="50"/>
        <end position="63"/>
    </location>
</feature>
<dbReference type="Proteomes" id="UP000095192">
    <property type="component" value="Unassembled WGS sequence"/>
</dbReference>
<feature type="compositionally biased region" description="Gly residues" evidence="1">
    <location>
        <begin position="74"/>
        <end position="92"/>
    </location>
</feature>
<dbReference type="VEuPathDB" id="ToxoDB:cyc_06669"/>
<name>A0A1D3D3K7_9EIME</name>
<evidence type="ECO:0000256" key="1">
    <source>
        <dbReference type="SAM" id="MobiDB-lite"/>
    </source>
</evidence>
<evidence type="ECO:0000313" key="3">
    <source>
        <dbReference type="Proteomes" id="UP000095192"/>
    </source>
</evidence>
<accession>A0A1D3D3K7</accession>
<protein>
    <submittedName>
        <fullName evidence="2">Uncharacterized protein</fullName>
    </submittedName>
</protein>
<feature type="region of interest" description="Disordered" evidence="1">
    <location>
        <begin position="1"/>
        <end position="92"/>
    </location>
</feature>
<organism evidence="2 3">
    <name type="scientific">Cyclospora cayetanensis</name>
    <dbReference type="NCBI Taxonomy" id="88456"/>
    <lineage>
        <taxon>Eukaryota</taxon>
        <taxon>Sar</taxon>
        <taxon>Alveolata</taxon>
        <taxon>Apicomplexa</taxon>
        <taxon>Conoidasida</taxon>
        <taxon>Coccidia</taxon>
        <taxon>Eucoccidiorida</taxon>
        <taxon>Eimeriorina</taxon>
        <taxon>Eimeriidae</taxon>
        <taxon>Cyclospora</taxon>
    </lineage>
</organism>
<feature type="compositionally biased region" description="Basic residues" evidence="1">
    <location>
        <begin position="24"/>
        <end position="37"/>
    </location>
</feature>
<evidence type="ECO:0000313" key="2">
    <source>
        <dbReference type="EMBL" id="OEH78026.1"/>
    </source>
</evidence>
<dbReference type="InParanoid" id="A0A1D3D3K7"/>
<gene>
    <name evidence="2" type="ORF">cyc_06669</name>
</gene>
<dbReference type="EMBL" id="JROU02000889">
    <property type="protein sequence ID" value="OEH78026.1"/>
    <property type="molecule type" value="Genomic_DNA"/>
</dbReference>
<proteinExistence type="predicted"/>